<protein>
    <recommendedName>
        <fullName evidence="4">DUF3311 domain-containing protein</fullName>
    </recommendedName>
</protein>
<sequence>MDEAPGKKRMKEPVQKAWIWWVLAALVVFNAPWYLPEGMIEPYIFGIPAWVLLVLFLSVLLSAFLHWVARSQWDILEDEEEAAFAEERRRKAEEAGR</sequence>
<keyword evidence="1" id="KW-0472">Membrane</keyword>
<evidence type="ECO:0008006" key="4">
    <source>
        <dbReference type="Google" id="ProtNLM"/>
    </source>
</evidence>
<proteinExistence type="predicted"/>
<keyword evidence="3" id="KW-1185">Reference proteome</keyword>
<name>A0A7X8TKY8_9MICC</name>
<dbReference type="RefSeq" id="WP_168888073.1">
    <property type="nucleotide sequence ID" value="NZ_JABAHY010000011.1"/>
</dbReference>
<evidence type="ECO:0000313" key="2">
    <source>
        <dbReference type="EMBL" id="NLS10593.1"/>
    </source>
</evidence>
<accession>A0A7X8TKY8</accession>
<gene>
    <name evidence="2" type="ORF">HGQ17_11450</name>
</gene>
<organism evidence="2 3">
    <name type="scientific">Nesterenkonia sedimenti</name>
    <dbReference type="NCBI Taxonomy" id="1463632"/>
    <lineage>
        <taxon>Bacteria</taxon>
        <taxon>Bacillati</taxon>
        <taxon>Actinomycetota</taxon>
        <taxon>Actinomycetes</taxon>
        <taxon>Micrococcales</taxon>
        <taxon>Micrococcaceae</taxon>
        <taxon>Nesterenkonia</taxon>
    </lineage>
</organism>
<keyword evidence="1" id="KW-0812">Transmembrane</keyword>
<dbReference type="AlphaFoldDB" id="A0A7X8TKY8"/>
<feature type="transmembrane region" description="Helical" evidence="1">
    <location>
        <begin position="17"/>
        <end position="35"/>
    </location>
</feature>
<comment type="caution">
    <text evidence="2">The sequence shown here is derived from an EMBL/GenBank/DDBJ whole genome shotgun (WGS) entry which is preliminary data.</text>
</comment>
<evidence type="ECO:0000256" key="1">
    <source>
        <dbReference type="SAM" id="Phobius"/>
    </source>
</evidence>
<dbReference type="EMBL" id="JABAHY010000011">
    <property type="protein sequence ID" value="NLS10593.1"/>
    <property type="molecule type" value="Genomic_DNA"/>
</dbReference>
<keyword evidence="1" id="KW-1133">Transmembrane helix</keyword>
<evidence type="ECO:0000313" key="3">
    <source>
        <dbReference type="Proteomes" id="UP000523139"/>
    </source>
</evidence>
<feature type="transmembrane region" description="Helical" evidence="1">
    <location>
        <begin position="47"/>
        <end position="69"/>
    </location>
</feature>
<dbReference type="Proteomes" id="UP000523139">
    <property type="component" value="Unassembled WGS sequence"/>
</dbReference>
<reference evidence="2 3" key="1">
    <citation type="submission" date="2020-04" db="EMBL/GenBank/DDBJ databases">
        <title>Nesterenkonia sp. nov., isolated from marine sediment.</title>
        <authorList>
            <person name="Zhang G."/>
        </authorList>
    </citation>
    <scope>NUCLEOTIDE SEQUENCE [LARGE SCALE GENOMIC DNA]</scope>
    <source>
        <strain evidence="2 3">MY13</strain>
    </source>
</reference>